<dbReference type="PANTHER" id="PTHR31157:SF1">
    <property type="entry name" value="SCP DOMAIN-CONTAINING PROTEIN"/>
    <property type="match status" value="1"/>
</dbReference>
<feature type="region of interest" description="Disordered" evidence="1">
    <location>
        <begin position="35"/>
        <end position="54"/>
    </location>
</feature>
<protein>
    <submittedName>
        <fullName evidence="4">Uncharacterized protein with SCP/PR1 domains</fullName>
    </submittedName>
</protein>
<evidence type="ECO:0000256" key="1">
    <source>
        <dbReference type="SAM" id="MobiDB-lite"/>
    </source>
</evidence>
<keyword evidence="2" id="KW-0732">Signal</keyword>
<feature type="chain" id="PRO_5003939002" evidence="2">
    <location>
        <begin position="25"/>
        <end position="205"/>
    </location>
</feature>
<evidence type="ECO:0000313" key="5">
    <source>
        <dbReference type="Proteomes" id="UP000010467"/>
    </source>
</evidence>
<dbReference type="KEGG" id="dpd:Deipe_2274"/>
<dbReference type="Gene3D" id="3.40.33.10">
    <property type="entry name" value="CAP"/>
    <property type="match status" value="1"/>
</dbReference>
<evidence type="ECO:0000259" key="3">
    <source>
        <dbReference type="Pfam" id="PF00188"/>
    </source>
</evidence>
<dbReference type="HOGENOM" id="CLU_1335714_0_0_0"/>
<accession>L0A405</accession>
<dbReference type="PANTHER" id="PTHR31157">
    <property type="entry name" value="SCP DOMAIN-CONTAINING PROTEIN"/>
    <property type="match status" value="1"/>
</dbReference>
<dbReference type="Pfam" id="PF00188">
    <property type="entry name" value="CAP"/>
    <property type="match status" value="1"/>
</dbReference>
<dbReference type="EMBL" id="CP003382">
    <property type="protein sequence ID" value="AFZ67755.1"/>
    <property type="molecule type" value="Genomic_DNA"/>
</dbReference>
<keyword evidence="5" id="KW-1185">Reference proteome</keyword>
<dbReference type="PATRIC" id="fig|937777.3.peg.2274"/>
<dbReference type="AlphaFoldDB" id="L0A405"/>
<evidence type="ECO:0000313" key="4">
    <source>
        <dbReference type="EMBL" id="AFZ67755.1"/>
    </source>
</evidence>
<organism evidence="4 5">
    <name type="scientific">Deinococcus peraridilitoris (strain DSM 19664 / LMG 22246 / CIP 109416 / KR-200)</name>
    <dbReference type="NCBI Taxonomy" id="937777"/>
    <lineage>
        <taxon>Bacteria</taxon>
        <taxon>Thermotogati</taxon>
        <taxon>Deinococcota</taxon>
        <taxon>Deinococci</taxon>
        <taxon>Deinococcales</taxon>
        <taxon>Deinococcaceae</taxon>
        <taxon>Deinococcus</taxon>
    </lineage>
</organism>
<dbReference type="InterPro" id="IPR014044">
    <property type="entry name" value="CAP_dom"/>
</dbReference>
<name>L0A405_DEIPD</name>
<dbReference type="InterPro" id="IPR035940">
    <property type="entry name" value="CAP_sf"/>
</dbReference>
<sequence length="205" mass="21423">MPVTRFVLASLCLLTACAPRSARAPIAPPVGQAAMPPAAGHVEQSAGNPPSVPLLPEPPVMPTVALPTPLIGAAYIMARLNDLRQAGVHCPSGPRTSVPAVRFQVLLTEAARAQAAFMANSGRITHVGPDNSAPRERVARLGVNAAYVSEVIYLQRGGQEEDALRWWLNSSVHCNVLTDPRYAHVGASVTPGAFGTAFVVVLSGP</sequence>
<dbReference type="eggNOG" id="COG2340">
    <property type="taxonomic scope" value="Bacteria"/>
</dbReference>
<gene>
    <name evidence="4" type="ordered locus">Deipe_2274</name>
</gene>
<feature type="domain" description="SCP" evidence="3">
    <location>
        <begin position="79"/>
        <end position="200"/>
    </location>
</feature>
<proteinExistence type="predicted"/>
<reference evidence="5" key="1">
    <citation type="submission" date="2012-03" db="EMBL/GenBank/DDBJ databases">
        <title>Complete sequence of chromosome of Deinococcus peraridilitoris DSM 19664.</title>
        <authorList>
            <person name="Lucas S."/>
            <person name="Copeland A."/>
            <person name="Lapidus A."/>
            <person name="Glavina del Rio T."/>
            <person name="Dalin E."/>
            <person name="Tice H."/>
            <person name="Bruce D."/>
            <person name="Goodwin L."/>
            <person name="Pitluck S."/>
            <person name="Peters L."/>
            <person name="Mikhailova N."/>
            <person name="Lu M."/>
            <person name="Kyrpides N."/>
            <person name="Mavromatis K."/>
            <person name="Ivanova N."/>
            <person name="Brettin T."/>
            <person name="Detter J.C."/>
            <person name="Han C."/>
            <person name="Larimer F."/>
            <person name="Land M."/>
            <person name="Hauser L."/>
            <person name="Markowitz V."/>
            <person name="Cheng J.-F."/>
            <person name="Hugenholtz P."/>
            <person name="Woyke T."/>
            <person name="Wu D."/>
            <person name="Pukall R."/>
            <person name="Steenblock K."/>
            <person name="Brambilla E."/>
            <person name="Klenk H.-P."/>
            <person name="Eisen J.A."/>
        </authorList>
    </citation>
    <scope>NUCLEOTIDE SEQUENCE [LARGE SCALE GENOMIC DNA]</scope>
    <source>
        <strain evidence="5">DSM 19664 / LMG 22246 / CIP 109416 / KR-200</strain>
    </source>
</reference>
<feature type="signal peptide" evidence="2">
    <location>
        <begin position="1"/>
        <end position="24"/>
    </location>
</feature>
<dbReference type="STRING" id="937777.Deipe_2274"/>
<dbReference type="Proteomes" id="UP000010467">
    <property type="component" value="Chromosome"/>
</dbReference>
<evidence type="ECO:0000256" key="2">
    <source>
        <dbReference type="SAM" id="SignalP"/>
    </source>
</evidence>
<dbReference type="PROSITE" id="PS51257">
    <property type="entry name" value="PROKAR_LIPOPROTEIN"/>
    <property type="match status" value="1"/>
</dbReference>
<dbReference type="SUPFAM" id="SSF55797">
    <property type="entry name" value="PR-1-like"/>
    <property type="match status" value="1"/>
</dbReference>